<evidence type="ECO:0000259" key="1">
    <source>
        <dbReference type="Pfam" id="PF00534"/>
    </source>
</evidence>
<keyword evidence="3" id="KW-1185">Reference proteome</keyword>
<dbReference type="InterPro" id="IPR001296">
    <property type="entry name" value="Glyco_trans_1"/>
</dbReference>
<accession>A0ABS7XPM7</accession>
<proteinExistence type="predicted"/>
<name>A0ABS7XPM7_9FLAO</name>
<gene>
    <name evidence="2" type="ORF">LBU54_05180</name>
</gene>
<sequence>MTFAIFTLVQHKKHRNKYYGYAPYVREMDIWNSHFDHVIVVAPISSSNRIDSIDIAYKNQNITFFEVPVLNVKSLSGILKVLVKIPSILFRMFNVMRKADHLHFRCPSNIAAMASLVQLFFPKKKKTMRYAGNWDPKSVQPFGYRFQKFIFSNTLLTRNITTLVYGDWPKPTKSMRTFFAATFHEQDKVDYKPKNYRDCLNFTFIGALVPGKQPLMAIKIMQLLNTKGVKCKLNIFGDGILKDELINYIRENEIEHMIKINGNVTKKELMTSLQSAHFNILPSKSEGWPKAIAEGMFFGVIPISTNVSCVEWMLDYGKRGIIIENNVKLAVEDIREVISSRDLNVMAKEAQDWSQKYTIEKQSEEINDILST</sequence>
<organism evidence="2 3">
    <name type="scientific">Winogradskyella alexanderae</name>
    <dbReference type="NCBI Taxonomy" id="2877123"/>
    <lineage>
        <taxon>Bacteria</taxon>
        <taxon>Pseudomonadati</taxon>
        <taxon>Bacteroidota</taxon>
        <taxon>Flavobacteriia</taxon>
        <taxon>Flavobacteriales</taxon>
        <taxon>Flavobacteriaceae</taxon>
        <taxon>Winogradskyella</taxon>
    </lineage>
</organism>
<dbReference type="Gene3D" id="3.40.50.2000">
    <property type="entry name" value="Glycogen Phosphorylase B"/>
    <property type="match status" value="1"/>
</dbReference>
<comment type="caution">
    <text evidence="2">The sequence shown here is derived from an EMBL/GenBank/DDBJ whole genome shotgun (WGS) entry which is preliminary data.</text>
</comment>
<dbReference type="Proteomes" id="UP001198901">
    <property type="component" value="Unassembled WGS sequence"/>
</dbReference>
<protein>
    <submittedName>
        <fullName evidence="2">Glycosyltransferase</fullName>
    </submittedName>
</protein>
<evidence type="ECO:0000313" key="3">
    <source>
        <dbReference type="Proteomes" id="UP001198901"/>
    </source>
</evidence>
<dbReference type="PANTHER" id="PTHR12526:SF630">
    <property type="entry name" value="GLYCOSYLTRANSFERASE"/>
    <property type="match status" value="1"/>
</dbReference>
<feature type="domain" description="Glycosyl transferase family 1" evidence="1">
    <location>
        <begin position="202"/>
        <end position="349"/>
    </location>
</feature>
<dbReference type="Pfam" id="PF00534">
    <property type="entry name" value="Glycos_transf_1"/>
    <property type="match status" value="1"/>
</dbReference>
<reference evidence="3" key="1">
    <citation type="submission" date="2023-07" db="EMBL/GenBank/DDBJ databases">
        <authorList>
            <person name="Yue Y."/>
        </authorList>
    </citation>
    <scope>NUCLEOTIDE SEQUENCE [LARGE SCALE GENOMIC DNA]</scope>
    <source>
        <strain evidence="3">D23</strain>
    </source>
</reference>
<dbReference type="EMBL" id="JAIUJR010000002">
    <property type="protein sequence ID" value="MCA0131967.1"/>
    <property type="molecule type" value="Genomic_DNA"/>
</dbReference>
<dbReference type="RefSeq" id="WP_224526782.1">
    <property type="nucleotide sequence ID" value="NZ_JAIUJR010000002.1"/>
</dbReference>
<dbReference type="SUPFAM" id="SSF53756">
    <property type="entry name" value="UDP-Glycosyltransferase/glycogen phosphorylase"/>
    <property type="match status" value="1"/>
</dbReference>
<dbReference type="PANTHER" id="PTHR12526">
    <property type="entry name" value="GLYCOSYLTRANSFERASE"/>
    <property type="match status" value="1"/>
</dbReference>
<evidence type="ECO:0000313" key="2">
    <source>
        <dbReference type="EMBL" id="MCA0131967.1"/>
    </source>
</evidence>